<dbReference type="InterPro" id="IPR007343">
    <property type="entry name" value="Uncharacterised_pept_Zn_put"/>
</dbReference>
<evidence type="ECO:0000313" key="6">
    <source>
        <dbReference type="EMBL" id="TCO13269.1"/>
    </source>
</evidence>
<keyword evidence="3" id="KW-1133">Transmembrane helix</keyword>
<comment type="subcellular location">
    <subcellularLocation>
        <location evidence="1">Membrane</location>
        <topology evidence="1">Single-pass membrane protein</topology>
    </subcellularLocation>
</comment>
<dbReference type="PANTHER" id="PTHR30168">
    <property type="entry name" value="PUTATIVE MEMBRANE PROTEIN YPFJ"/>
    <property type="match status" value="1"/>
</dbReference>
<dbReference type="Proteomes" id="UP000295818">
    <property type="component" value="Unassembled WGS sequence"/>
</dbReference>
<accession>A0ABY2BCB2</accession>
<feature type="region of interest" description="Disordered" evidence="5">
    <location>
        <begin position="152"/>
        <end position="197"/>
    </location>
</feature>
<dbReference type="RefSeq" id="WP_158293031.1">
    <property type="nucleotide sequence ID" value="NZ_SLWM01000023.1"/>
</dbReference>
<gene>
    <name evidence="6" type="ORF">EV644_123101</name>
</gene>
<evidence type="ECO:0000256" key="3">
    <source>
        <dbReference type="ARBA" id="ARBA00022989"/>
    </source>
</evidence>
<keyword evidence="7" id="KW-1185">Reference proteome</keyword>
<evidence type="ECO:0000256" key="1">
    <source>
        <dbReference type="ARBA" id="ARBA00004167"/>
    </source>
</evidence>
<dbReference type="PANTHER" id="PTHR30168:SF0">
    <property type="entry name" value="INNER MEMBRANE PROTEIN"/>
    <property type="match status" value="1"/>
</dbReference>
<evidence type="ECO:0000313" key="7">
    <source>
        <dbReference type="Proteomes" id="UP000295818"/>
    </source>
</evidence>
<keyword evidence="2" id="KW-0812">Transmembrane</keyword>
<sequence>MTGCLSVAWRPVLGRVSGETFVPPRVFAADDGDATACGSVGDEGDAFYCAASLGIYFDWEMFAAVDDGDRLDTEIDLMDMVAHEYGHHMQLLSGIDERYELRYDDTTGEAQLRLTRRMELQASCFAAAFLGANRRSLGLTGDRLEHLMSTIEVGDDPESGPADHGSAESNRYWGQAAFKSGSPRSCNTWSAPVERVK</sequence>
<protein>
    <submittedName>
        <fullName evidence="6">Neutral zinc metallopeptidase</fullName>
    </submittedName>
</protein>
<name>A0ABY2BCB2_9ACTN</name>
<evidence type="ECO:0000256" key="4">
    <source>
        <dbReference type="ARBA" id="ARBA00023136"/>
    </source>
</evidence>
<dbReference type="EMBL" id="SLWM01000023">
    <property type="protein sequence ID" value="TCO13269.1"/>
    <property type="molecule type" value="Genomic_DNA"/>
</dbReference>
<evidence type="ECO:0000256" key="5">
    <source>
        <dbReference type="SAM" id="MobiDB-lite"/>
    </source>
</evidence>
<dbReference type="Pfam" id="PF04228">
    <property type="entry name" value="Zn_peptidase"/>
    <property type="match status" value="1"/>
</dbReference>
<comment type="caution">
    <text evidence="6">The sequence shown here is derived from an EMBL/GenBank/DDBJ whole genome shotgun (WGS) entry which is preliminary data.</text>
</comment>
<reference evidence="6 7" key="1">
    <citation type="journal article" date="2015" name="Stand. Genomic Sci.">
        <title>Genomic Encyclopedia of Bacterial and Archaeal Type Strains, Phase III: the genomes of soil and plant-associated and newly described type strains.</title>
        <authorList>
            <person name="Whitman W.B."/>
            <person name="Woyke T."/>
            <person name="Klenk H.P."/>
            <person name="Zhou Y."/>
            <person name="Lilburn T.G."/>
            <person name="Beck B.J."/>
            <person name="De Vos P."/>
            <person name="Vandamme P."/>
            <person name="Eisen J.A."/>
            <person name="Garrity G."/>
            <person name="Hugenholtz P."/>
            <person name="Kyrpides N.C."/>
        </authorList>
    </citation>
    <scope>NUCLEOTIDE SEQUENCE [LARGE SCALE GENOMIC DNA]</scope>
    <source>
        <strain evidence="6 7">VKM Ac-2538</strain>
    </source>
</reference>
<organism evidence="6 7">
    <name type="scientific">Kribbella orskensis</name>
    <dbReference type="NCBI Taxonomy" id="2512216"/>
    <lineage>
        <taxon>Bacteria</taxon>
        <taxon>Bacillati</taxon>
        <taxon>Actinomycetota</taxon>
        <taxon>Actinomycetes</taxon>
        <taxon>Propionibacteriales</taxon>
        <taxon>Kribbellaceae</taxon>
        <taxon>Kribbella</taxon>
    </lineage>
</organism>
<proteinExistence type="predicted"/>
<keyword evidence="4" id="KW-0472">Membrane</keyword>
<evidence type="ECO:0000256" key="2">
    <source>
        <dbReference type="ARBA" id="ARBA00022692"/>
    </source>
</evidence>